<reference evidence="5" key="1">
    <citation type="journal article" date="2024" name="Int. J. Syst. Evol. Microbiol.">
        <title>Polycladomyces zharkentensis sp. nov., a novel thermophilic cellulose- and starch-degrading member of the Bacillota from a geothermal aquifer in Kazakhstan.</title>
        <authorList>
            <person name="Mashzhan A."/>
            <person name="Kistaubayeva A."/>
            <person name="Javier-Lopez R."/>
            <person name="Bissenova U."/>
            <person name="Bissenbay A."/>
            <person name="Birkeland N.K."/>
        </authorList>
    </citation>
    <scope>NUCLEOTIDE SEQUENCE</scope>
    <source>
        <strain evidence="5">ZKZ2T</strain>
    </source>
</reference>
<name>A0ABS2WLQ6_9BACL</name>
<keyword evidence="1" id="KW-1133">Transmembrane helix</keyword>
<feature type="domain" description="YvbJ-like NTF2-like" evidence="4">
    <location>
        <begin position="316"/>
        <end position="433"/>
    </location>
</feature>
<sequence>METEKLISAKDVVVQFVLRYKKWLLIAVAVVAVLVGVISAMQEDPNELINQFEKAVATGDVDELEDLVDSDDVDLDEKYLRQFINHAQNHADYMQATMQILRWQLAIYDPTADTGMEYGTDAFPSIAELKNMGDFYLRKNEHWLLPDTYDIVVRPYYLNLKTNEPDAVLKVDGKEVLKTTNDKLTYRMGPLMPGVYEISAEKKFPYANLHSKQKMELFGYDDHNVTGDLTLERFEVGIESTFPDTQVWINGKSTGKTVAQMSKFGPVSKDGSVKISGRYQFPWGPAQSEAIAVDENTESVDITPNPFLQKQYQKMLTDVINQFAKQKILAQLKRDISVMTTATDNVKENYLVPDYYDGTYKGEALGTTIDYDQVSLSEEDGVYTVTLPVKFHYKLKLYDQFTDPNEPLDEEFEDKQVTLEYHPDTKKWVVSNEESLYDFGSGDYFTGAHTVQSDFK</sequence>
<evidence type="ECO:0000256" key="1">
    <source>
        <dbReference type="SAM" id="Phobius"/>
    </source>
</evidence>
<dbReference type="Proteomes" id="UP001177120">
    <property type="component" value="Unassembled WGS sequence"/>
</dbReference>
<gene>
    <name evidence="5" type="ORF">JQC72_12770</name>
</gene>
<proteinExistence type="predicted"/>
<feature type="domain" description="TcaA 4th" evidence="3">
    <location>
        <begin position="236"/>
        <end position="303"/>
    </location>
</feature>
<dbReference type="InterPro" id="IPR054530">
    <property type="entry name" value="TcaA_4th"/>
</dbReference>
<feature type="transmembrane region" description="Helical" evidence="1">
    <location>
        <begin position="23"/>
        <end position="41"/>
    </location>
</feature>
<evidence type="ECO:0000313" key="6">
    <source>
        <dbReference type="Proteomes" id="UP001177120"/>
    </source>
</evidence>
<comment type="caution">
    <text evidence="5">The sequence shown here is derived from an EMBL/GenBank/DDBJ whole genome shotgun (WGS) entry which is preliminary data.</text>
</comment>
<keyword evidence="6" id="KW-1185">Reference proteome</keyword>
<dbReference type="InterPro" id="IPR054529">
    <property type="entry name" value="TcaA_2nd"/>
</dbReference>
<feature type="domain" description="TcaA second" evidence="2">
    <location>
        <begin position="45"/>
        <end position="153"/>
    </location>
</feature>
<dbReference type="PANTHER" id="PTHR40038">
    <property type="entry name" value="MEMBRANE-ASSOCIATED PROTEIN TCAA"/>
    <property type="match status" value="1"/>
</dbReference>
<evidence type="ECO:0000259" key="2">
    <source>
        <dbReference type="Pfam" id="PF22813"/>
    </source>
</evidence>
<keyword evidence="1" id="KW-0472">Membrane</keyword>
<dbReference type="Pfam" id="PF22813">
    <property type="entry name" value="TcaA_2nd"/>
    <property type="match status" value="1"/>
</dbReference>
<organism evidence="5 6">
    <name type="scientific">Polycladomyces zharkentensis</name>
    <dbReference type="NCBI Taxonomy" id="2807616"/>
    <lineage>
        <taxon>Bacteria</taxon>
        <taxon>Bacillati</taxon>
        <taxon>Bacillota</taxon>
        <taxon>Bacilli</taxon>
        <taxon>Bacillales</taxon>
        <taxon>Thermoactinomycetaceae</taxon>
        <taxon>Polycladomyces</taxon>
    </lineage>
</organism>
<feature type="domain" description="TcaA 4th" evidence="3">
    <location>
        <begin position="157"/>
        <end position="214"/>
    </location>
</feature>
<evidence type="ECO:0000313" key="5">
    <source>
        <dbReference type="EMBL" id="MBN2910371.1"/>
    </source>
</evidence>
<dbReference type="EMBL" id="JAFHAP010000011">
    <property type="protein sequence ID" value="MBN2910371.1"/>
    <property type="molecule type" value="Genomic_DNA"/>
</dbReference>
<dbReference type="PANTHER" id="PTHR40038:SF1">
    <property type="entry name" value="MEMBRANE-ASSOCIATED PROTEIN TCAA"/>
    <property type="match status" value="1"/>
</dbReference>
<protein>
    <submittedName>
        <fullName evidence="5">Uncharacterized protein</fullName>
    </submittedName>
</protein>
<dbReference type="Pfam" id="PF22820">
    <property type="entry name" value="TcaA_3rd_4th"/>
    <property type="match status" value="2"/>
</dbReference>
<dbReference type="Pfam" id="PF25155">
    <property type="entry name" value="NTF2_YvbJ"/>
    <property type="match status" value="1"/>
</dbReference>
<dbReference type="RefSeq" id="WP_205496239.1">
    <property type="nucleotide sequence ID" value="NZ_JAFHAP010000011.1"/>
</dbReference>
<accession>A0ABS2WLQ6</accession>
<keyword evidence="1" id="KW-0812">Transmembrane</keyword>
<evidence type="ECO:0000259" key="3">
    <source>
        <dbReference type="Pfam" id="PF22820"/>
    </source>
</evidence>
<evidence type="ECO:0000259" key="4">
    <source>
        <dbReference type="Pfam" id="PF25155"/>
    </source>
</evidence>
<dbReference type="InterPro" id="IPR056902">
    <property type="entry name" value="NTF2_YvbJ"/>
</dbReference>